<sequence length="1025" mass="112339">MASDTPKRKSKSGALPGKFRTFVSDMKKFKIHRREKRKSDDESERVMPDPASVPPSVPQAPEAKTVSAPSSLFVGNLAVQVTVTFDEPLSYSYSRTYEASPSLQATETLCQGLLRRIDHCCYEMITRKDSTAMEYAAASGPDKPLRFEIQIDIIRGWSEIWASRSFKSYQKQPLSPEAASQIILSTHYIVGLFLRRHDEGFVWKAGPVRDDPSQELGKFPHRAGRVQPMSCVPRFYFLERPQSFESIPGYSINFSFTSRCQRRKPPDWHTTVEVNSRQTAPLNSIGAESLFLEASYALEGALRAERHAFEAVHRLCASIDGCKNCRHHDNDGLELRVSISNNLGPQFPDLERTIRCSSNFSFHSDVQNCVSFVKRIESALSRTRDDADDTISRMNDLEFRITELRGRGWSLDEPLIFVLPPFKSFSQRTVAAMLDRIQAGVADVLRNNAISVRMTTYKRGHFILDKTLVAREPFEMAGNSKAKSARKSKVYVIDRLRQRIERDIQMVCKDTLALDDIESEIRTSEGEACVKSPASQDADADADVVTSASSEFEVSSSDSNDTTDQREDSTYPSTNAETSFAASISKSVTDDENLASEIPDSESPGTEELTTSSETRPEPIRRSSEPIRCSNTGSRAFPLVPGLDDYIEPEPESSGLDETSSGTNSQRAVPDQPIGKTLPTQSSRPSTPNETEGSEEKSADSTTNLGEGAESSPTYEPSIASSTPSLMFGGGSSPSSSLLITPKNHRLSTEVDYSKNGIMDSDDEDSRDSESINSESRQDVSKIVPPFPSPKLRHAAKPIPSSPLRVSQTMQEQASIISIQESGGAPLSDKTETSSINVEPKTSSTGLGIVEEPPTPVIEVDSYAFLPVKSEAKRDPSPGVASNASLGSRRDVIRPFVEVEVDLPPHVEPTAGGSNSNNNNGSDDPGDTVDDFSQSKPDFTFSSPLATTPEGSVIGGEDATDISPAPSPRTQRILPPHRRSFGSAGMLGFHELMFGSVTLRTALMRSRPTYDMGGDREPKRPGTAM</sequence>
<organism evidence="1 2">
    <name type="scientific">Hypoxylon rubiginosum</name>
    <dbReference type="NCBI Taxonomy" id="110542"/>
    <lineage>
        <taxon>Eukaryota</taxon>
        <taxon>Fungi</taxon>
        <taxon>Dikarya</taxon>
        <taxon>Ascomycota</taxon>
        <taxon>Pezizomycotina</taxon>
        <taxon>Sordariomycetes</taxon>
        <taxon>Xylariomycetidae</taxon>
        <taxon>Xylariales</taxon>
        <taxon>Hypoxylaceae</taxon>
        <taxon>Hypoxylon</taxon>
    </lineage>
</organism>
<dbReference type="Proteomes" id="UP001497700">
    <property type="component" value="Unassembled WGS sequence"/>
</dbReference>
<accession>A0ACB9Z7T5</accession>
<comment type="caution">
    <text evidence="1">The sequence shown here is derived from an EMBL/GenBank/DDBJ whole genome shotgun (WGS) entry which is preliminary data.</text>
</comment>
<evidence type="ECO:0000313" key="2">
    <source>
        <dbReference type="Proteomes" id="UP001497700"/>
    </source>
</evidence>
<gene>
    <name evidence="1" type="ORF">F4820DRAFT_181163</name>
</gene>
<dbReference type="EMBL" id="MU393443">
    <property type="protein sequence ID" value="KAI4867891.1"/>
    <property type="molecule type" value="Genomic_DNA"/>
</dbReference>
<keyword evidence="2" id="KW-1185">Reference proteome</keyword>
<name>A0ACB9Z7T5_9PEZI</name>
<evidence type="ECO:0000313" key="1">
    <source>
        <dbReference type="EMBL" id="KAI4867891.1"/>
    </source>
</evidence>
<proteinExistence type="predicted"/>
<reference evidence="1 2" key="1">
    <citation type="journal article" date="2022" name="New Phytol.">
        <title>Ecological generalism drives hyperdiversity of secondary metabolite gene clusters in xylarialean endophytes.</title>
        <authorList>
            <person name="Franco M.E.E."/>
            <person name="Wisecaver J.H."/>
            <person name="Arnold A.E."/>
            <person name="Ju Y.M."/>
            <person name="Slot J.C."/>
            <person name="Ahrendt S."/>
            <person name="Moore L.P."/>
            <person name="Eastman K.E."/>
            <person name="Scott K."/>
            <person name="Konkel Z."/>
            <person name="Mondo S.J."/>
            <person name="Kuo A."/>
            <person name="Hayes R.D."/>
            <person name="Haridas S."/>
            <person name="Andreopoulos B."/>
            <person name="Riley R."/>
            <person name="LaButti K."/>
            <person name="Pangilinan J."/>
            <person name="Lipzen A."/>
            <person name="Amirebrahimi M."/>
            <person name="Yan J."/>
            <person name="Adam C."/>
            <person name="Keymanesh K."/>
            <person name="Ng V."/>
            <person name="Louie K."/>
            <person name="Northen T."/>
            <person name="Drula E."/>
            <person name="Henrissat B."/>
            <person name="Hsieh H.M."/>
            <person name="Youens-Clark K."/>
            <person name="Lutzoni F."/>
            <person name="Miadlikowska J."/>
            <person name="Eastwood D.C."/>
            <person name="Hamelin R.C."/>
            <person name="Grigoriev I.V."/>
            <person name="U'Ren J.M."/>
        </authorList>
    </citation>
    <scope>NUCLEOTIDE SEQUENCE [LARGE SCALE GENOMIC DNA]</scope>
    <source>
        <strain evidence="1 2">CBS 119005</strain>
    </source>
</reference>
<protein>
    <submittedName>
        <fullName evidence="1">Uncharacterized protein</fullName>
    </submittedName>
</protein>